<dbReference type="InterPro" id="IPR046919">
    <property type="entry name" value="ABC-3C_CTD10"/>
</dbReference>
<comment type="caution">
    <text evidence="2">The sequence shown here is derived from an EMBL/GenBank/DDBJ whole genome shotgun (WGS) entry which is preliminary data.</text>
</comment>
<keyword evidence="3" id="KW-1185">Reference proteome</keyword>
<evidence type="ECO:0000313" key="2">
    <source>
        <dbReference type="EMBL" id="OTA19219.1"/>
    </source>
</evidence>
<reference evidence="2 3" key="1">
    <citation type="submission" date="2017-01" db="EMBL/GenBank/DDBJ databases">
        <title>Deconstructing symbiosis and pathogenesis requirements using a combined genomic-metabolomic approach.</title>
        <authorList>
            <person name="Tobias N.J."/>
            <person name="Wolff H."/>
            <person name="Djahanschiri B."/>
            <person name="Ebersberger I."/>
            <person name="Bode H.B."/>
        </authorList>
    </citation>
    <scope>NUCLEOTIDE SEQUENCE [LARGE SCALE GENOMIC DNA]</scope>
    <source>
        <strain evidence="2 3">DSM 4764</strain>
    </source>
</reference>
<dbReference type="EMBL" id="MUBK01000021">
    <property type="protein sequence ID" value="OTA19219.1"/>
    <property type="molecule type" value="Genomic_DNA"/>
</dbReference>
<gene>
    <name evidence="2" type="ORF">Xbed_02616</name>
</gene>
<sequence>MNSSQRTYLYVKLFRLKIHEASGEAFQELFSKIMSYSEDDFQSVSPWGSWGDGGNDGWIPLEKHYFQVYGPKPNTQIKINQIIDKAVGDFEKLSAKWGTVEKYSFVMNDRFQGIPAPISPALLQLKENKGLLYVGTVNTTALLKRFMSLTEDERQDIIGLIPSDVPDFIDRGAIMELLNHLINKSPSGLQFLSDTAPDFEEKIKFNGLHEQIGLRLRLNSFKIAVIDEYLDSIDEGYQQSIAEEIKNIYARSKERFPDNLGDAADLRYFWILDELVPEQAKENPHSATAFSTMAEIILAKYFETCDAYEHPNNAATA</sequence>
<evidence type="ECO:0000259" key="1">
    <source>
        <dbReference type="Pfam" id="PF20275"/>
    </source>
</evidence>
<proteinExistence type="predicted"/>
<dbReference type="AlphaFoldDB" id="A0A1Y2SK50"/>
<organism evidence="2 3">
    <name type="scientific">Xenorhabdus beddingii</name>
    <dbReference type="NCBI Taxonomy" id="40578"/>
    <lineage>
        <taxon>Bacteria</taxon>
        <taxon>Pseudomonadati</taxon>
        <taxon>Pseudomonadota</taxon>
        <taxon>Gammaproteobacteria</taxon>
        <taxon>Enterobacterales</taxon>
        <taxon>Morganellaceae</taxon>
        <taxon>Xenorhabdus</taxon>
    </lineage>
</organism>
<evidence type="ECO:0000313" key="3">
    <source>
        <dbReference type="Proteomes" id="UP000194204"/>
    </source>
</evidence>
<name>A0A1Y2SK50_9GAMM</name>
<accession>A0A1Y2SK50</accession>
<dbReference type="RefSeq" id="WP_086113333.1">
    <property type="nucleotide sequence ID" value="NZ_CAWNHF010000124.1"/>
</dbReference>
<protein>
    <recommendedName>
        <fullName evidence="1">ABC-three component systems C-terminal domain-containing protein</fullName>
    </recommendedName>
</protein>
<feature type="domain" description="ABC-three component systems C-terminal" evidence="1">
    <location>
        <begin position="174"/>
        <end position="309"/>
    </location>
</feature>
<dbReference type="Proteomes" id="UP000194204">
    <property type="component" value="Unassembled WGS sequence"/>
</dbReference>
<dbReference type="OrthoDB" id="596297at2"/>
<dbReference type="STRING" id="40578.Xbed_02616"/>
<dbReference type="Pfam" id="PF20275">
    <property type="entry name" value="CTD10"/>
    <property type="match status" value="1"/>
</dbReference>